<proteinExistence type="predicted"/>
<reference evidence="1" key="1">
    <citation type="submission" date="2022-08" db="EMBL/GenBank/DDBJ databases">
        <title>Genome Sequence of Pycnoporus sanguineus.</title>
        <authorList>
            <person name="Buettner E."/>
        </authorList>
    </citation>
    <scope>NUCLEOTIDE SEQUENCE</scope>
    <source>
        <strain evidence="1">CG-C14</strain>
    </source>
</reference>
<protein>
    <submittedName>
        <fullName evidence="1">Uncharacterized protein</fullName>
    </submittedName>
</protein>
<name>A0ACC1Q357_9APHY</name>
<organism evidence="1 2">
    <name type="scientific">Trametes sanguinea</name>
    <dbReference type="NCBI Taxonomy" id="158606"/>
    <lineage>
        <taxon>Eukaryota</taxon>
        <taxon>Fungi</taxon>
        <taxon>Dikarya</taxon>
        <taxon>Basidiomycota</taxon>
        <taxon>Agaricomycotina</taxon>
        <taxon>Agaricomycetes</taxon>
        <taxon>Polyporales</taxon>
        <taxon>Polyporaceae</taxon>
        <taxon>Trametes</taxon>
    </lineage>
</organism>
<dbReference type="Proteomes" id="UP001144978">
    <property type="component" value="Unassembled WGS sequence"/>
</dbReference>
<keyword evidence="2" id="KW-1185">Reference proteome</keyword>
<gene>
    <name evidence="1" type="ORF">NUW54_g3490</name>
</gene>
<dbReference type="EMBL" id="JANSHE010000733">
    <property type="protein sequence ID" value="KAJ3007592.1"/>
    <property type="molecule type" value="Genomic_DNA"/>
</dbReference>
<comment type="caution">
    <text evidence="1">The sequence shown here is derived from an EMBL/GenBank/DDBJ whole genome shotgun (WGS) entry which is preliminary data.</text>
</comment>
<accession>A0ACC1Q357</accession>
<evidence type="ECO:0000313" key="2">
    <source>
        <dbReference type="Proteomes" id="UP001144978"/>
    </source>
</evidence>
<sequence>MSGSQTPSELPGEKSLTVRVMIIASPGRRLHASRASAPAYSPRSLSPLVFTLLPRMPSGCPRSAEEQLDQLRQIVRAPFCWYPSPRS</sequence>
<evidence type="ECO:0000313" key="1">
    <source>
        <dbReference type="EMBL" id="KAJ3007592.1"/>
    </source>
</evidence>